<evidence type="ECO:0000313" key="1">
    <source>
        <dbReference type="EMBL" id="QKT21489.1"/>
    </source>
</evidence>
<dbReference type="InterPro" id="IPR013083">
    <property type="entry name" value="Znf_RING/FYVE/PHD"/>
</dbReference>
<name>A0A7D4VZD0_9VIRU</name>
<accession>A0A7D4VZD0</accession>
<dbReference type="Gene3D" id="3.30.40.10">
    <property type="entry name" value="Zinc/RING finger domain, C3HC4 (zinc finger)"/>
    <property type="match status" value="1"/>
</dbReference>
<organism evidence="1">
    <name type="scientific">Vesanto virus</name>
    <dbReference type="NCBI Taxonomy" id="1955786"/>
    <lineage>
        <taxon>Viruses</taxon>
        <taxon>Monodnaviria</taxon>
        <taxon>Shotokuvirae</taxon>
        <taxon>Cossaviricota</taxon>
        <taxon>Mouviricetes</taxon>
        <taxon>Polivirales</taxon>
        <taxon>Bidnaviridae</taxon>
    </lineage>
</organism>
<dbReference type="EMBL" id="MT496855">
    <property type="protein sequence ID" value="QKT21489.1"/>
    <property type="molecule type" value="Genomic_DNA"/>
</dbReference>
<reference evidence="1" key="1">
    <citation type="journal article" date="2021" name="Virus">
        <title>The discovery, distribution and diversity of DNA viruses associated with Drosophila melanogaster in Europe.</title>
        <authorList>
            <person name="Wallace M.A."/>
            <person name="Coffman K.A."/>
            <person name="Gilbert C."/>
            <person name="Ravindran S."/>
            <person name="Albery G.F."/>
            <person name="Abbott J."/>
            <person name="Argyridou E."/>
            <person name="Bellosta P."/>
            <person name="Betancourt A.J."/>
            <person name="Colinet H."/>
            <person name="Eric K."/>
            <person name="Glaser-Schmitt A."/>
            <person name="Grath S."/>
            <person name="Jelic M."/>
            <person name="Kankare M."/>
            <person name="Kozeretska I."/>
            <person name="Loeschcke V."/>
            <person name="Montchamp-Moreau C."/>
            <person name="Ometto L."/>
            <person name="Onder B.S."/>
            <person name="Orengo D.J."/>
            <person name="Parsch J."/>
            <person name="Pascual M."/>
            <person name="Patenkovic A."/>
            <person name="Puerma E."/>
            <person name="Ritchie M.G."/>
            <person name="Rota-Stabelli O."/>
            <person name="Schou M.F."/>
            <person name="Serga S.V."/>
            <person name="Stamenkovic-Radak M."/>
            <person name="Tanaskovic M."/>
            <person name="Veselinovic M.S."/>
            <person name="Vieira J."/>
            <person name="Vieira C.P."/>
            <person name="Kapun M."/>
            <person name="Flatt T."/>
            <person name="Gonzalez J."/>
            <person name="Staubach F."/>
            <person name="Obbard D.J."/>
        </authorList>
    </citation>
    <scope>NUCLEOTIDE SEQUENCE</scope>
    <source>
        <strain evidence="1">Vesanto_UA_Kan_16_57</strain>
    </source>
</reference>
<sequence>MGRHKTVTCHLCTRAMRSDNLKRHLTACQLKKTSAVVYCLQCGAMFSKQNMARHLKNCRNESTLYEIVLKKYSTSSHIRHLFEHLQYSAALCATQMRDSQLLLLESIRKSVLGCFAENSIFFFQNTYTPKDGKSTLAKALMYFCHTQTLDVYELLGLCREFRWQIIYVRDLQNFDLIQLLLATASLPSVRHIVILDRQSIQCYDSTFFKNLKDGVLCSSVPEVPAFYLRRPFYILCLDDCSRIDKSDLSYRLL</sequence>
<proteinExistence type="predicted"/>
<protein>
    <submittedName>
        <fullName evidence="1">Putative glycoprotein</fullName>
    </submittedName>
</protein>